<protein>
    <submittedName>
        <fullName evidence="2">Repressor</fullName>
    </submittedName>
</protein>
<name>A0A2Z4PSF7_9GAMM</name>
<dbReference type="SUPFAM" id="SSF51306">
    <property type="entry name" value="LexA/Signal peptidase"/>
    <property type="match status" value="1"/>
</dbReference>
<dbReference type="Proteomes" id="UP000249898">
    <property type="component" value="Chromosome"/>
</dbReference>
<accession>A0A2Z4PSF7</accession>
<dbReference type="InterPro" id="IPR039418">
    <property type="entry name" value="LexA-like"/>
</dbReference>
<dbReference type="AlphaFoldDB" id="A0A2Z4PSF7"/>
<evidence type="ECO:0000313" key="3">
    <source>
        <dbReference type="Proteomes" id="UP000249898"/>
    </source>
</evidence>
<dbReference type="Gene3D" id="1.10.260.40">
    <property type="entry name" value="lambda repressor-like DNA-binding domains"/>
    <property type="match status" value="1"/>
</dbReference>
<dbReference type="Pfam" id="PF01381">
    <property type="entry name" value="HTH_3"/>
    <property type="match status" value="1"/>
</dbReference>
<dbReference type="CDD" id="cd06529">
    <property type="entry name" value="S24_LexA-like"/>
    <property type="match status" value="1"/>
</dbReference>
<dbReference type="PROSITE" id="PS50943">
    <property type="entry name" value="HTH_CROC1"/>
    <property type="match status" value="1"/>
</dbReference>
<gene>
    <name evidence="2" type="ORF">A8139_11315</name>
</gene>
<evidence type="ECO:0000313" key="2">
    <source>
        <dbReference type="EMBL" id="AWY00511.1"/>
    </source>
</evidence>
<proteinExistence type="predicted"/>
<sequence length="215" mass="23786">MTIAERVKKKRTELGLTQAELAKRVGITQQSLQKIEDGRTQNPRKLISLSKEIGCDPEWLLLGTACEVRENPSSYNNGTPSQQSLLDNQRPIITALQAAAWPAHKNLSNHSEWLDSPIETSRNAFWLTVVGDSMTSVSGISIPEGYLILVEPNQNAKNGDLIVANTEGNNEVTFKKLVIDAGQIYLKPLNPNYRPIEVSKKVNIIGVVKQARALF</sequence>
<dbReference type="SMART" id="SM00530">
    <property type="entry name" value="HTH_XRE"/>
    <property type="match status" value="1"/>
</dbReference>
<dbReference type="InterPro" id="IPR050077">
    <property type="entry name" value="LexA_repressor"/>
</dbReference>
<dbReference type="InterPro" id="IPR015927">
    <property type="entry name" value="Peptidase_S24_S26A/B/C"/>
</dbReference>
<dbReference type="EMBL" id="CP016181">
    <property type="protein sequence ID" value="AWY00511.1"/>
    <property type="molecule type" value="Genomic_DNA"/>
</dbReference>
<dbReference type="InterPro" id="IPR001387">
    <property type="entry name" value="Cro/C1-type_HTH"/>
</dbReference>
<feature type="domain" description="HTH cro/C1-type" evidence="1">
    <location>
        <begin position="7"/>
        <end position="60"/>
    </location>
</feature>
<dbReference type="RefSeq" id="WP_112138186.1">
    <property type="nucleotide sequence ID" value="NZ_CP016181.1"/>
</dbReference>
<organism evidence="2 3">
    <name type="scientific">Marinomonas primoryensis</name>
    <dbReference type="NCBI Taxonomy" id="178399"/>
    <lineage>
        <taxon>Bacteria</taxon>
        <taxon>Pseudomonadati</taxon>
        <taxon>Pseudomonadota</taxon>
        <taxon>Gammaproteobacteria</taxon>
        <taxon>Oceanospirillales</taxon>
        <taxon>Oceanospirillaceae</taxon>
        <taxon>Marinomonas</taxon>
    </lineage>
</organism>
<evidence type="ECO:0000259" key="1">
    <source>
        <dbReference type="PROSITE" id="PS50943"/>
    </source>
</evidence>
<dbReference type="Pfam" id="PF00717">
    <property type="entry name" value="Peptidase_S24"/>
    <property type="match status" value="1"/>
</dbReference>
<dbReference type="PANTHER" id="PTHR33516:SF2">
    <property type="entry name" value="LEXA REPRESSOR-RELATED"/>
    <property type="match status" value="1"/>
</dbReference>
<dbReference type="CDD" id="cd00093">
    <property type="entry name" value="HTH_XRE"/>
    <property type="match status" value="1"/>
</dbReference>
<dbReference type="GO" id="GO:0003677">
    <property type="term" value="F:DNA binding"/>
    <property type="evidence" value="ECO:0007669"/>
    <property type="project" value="InterPro"/>
</dbReference>
<dbReference type="InterPro" id="IPR036286">
    <property type="entry name" value="LexA/Signal_pep-like_sf"/>
</dbReference>
<dbReference type="InterPro" id="IPR010982">
    <property type="entry name" value="Lambda_DNA-bd_dom_sf"/>
</dbReference>
<dbReference type="OrthoDB" id="9791537at2"/>
<dbReference type="SUPFAM" id="SSF47413">
    <property type="entry name" value="lambda repressor-like DNA-binding domains"/>
    <property type="match status" value="1"/>
</dbReference>
<dbReference type="Gene3D" id="2.10.109.10">
    <property type="entry name" value="Umud Fragment, subunit A"/>
    <property type="match status" value="1"/>
</dbReference>
<reference evidence="2 3" key="1">
    <citation type="submission" date="2016-06" db="EMBL/GenBank/DDBJ databases">
        <title>The sequenced genome of the ice-adhering bacterium Marinomonas primoryensis, from Antarctica.</title>
        <authorList>
            <person name="Graham L."/>
            <person name="Vance T.D.R."/>
            <person name="Davies P.L."/>
        </authorList>
    </citation>
    <scope>NUCLEOTIDE SEQUENCE [LARGE SCALE GENOMIC DNA]</scope>
    <source>
        <strain evidence="2 3">AceL</strain>
    </source>
</reference>
<dbReference type="PANTHER" id="PTHR33516">
    <property type="entry name" value="LEXA REPRESSOR"/>
    <property type="match status" value="1"/>
</dbReference>